<dbReference type="Pfam" id="PF13499">
    <property type="entry name" value="EF-hand_7"/>
    <property type="match status" value="1"/>
</dbReference>
<dbReference type="AlphaFoldDB" id="A0A7S0XHM6"/>
<evidence type="ECO:0000259" key="3">
    <source>
        <dbReference type="PROSITE" id="PS50222"/>
    </source>
</evidence>
<dbReference type="InterPro" id="IPR018247">
    <property type="entry name" value="EF_Hand_1_Ca_BS"/>
</dbReference>
<evidence type="ECO:0000256" key="2">
    <source>
        <dbReference type="SAM" id="MobiDB-lite"/>
    </source>
</evidence>
<sequence>MRVVIQGRKTGKGFASKGAKRASAKSKHQKELERVRQKIQEAFQEADIDGSGELDRSQLSMLMRKMKMDILGEDTDPRPSAVDWVLNLADRSGDGALSLREVEKAISVYAGYLRERDFLDGVFAKYDVNGDQMLDRDELRGYCQELNEGIEPTDAEMEWIITRADKGGMTSLANDGKIGRIELLSVVNEWFFMPPDVNDAEFAANDEDEDGGGGGDTHKPPPAKAKVAFVAVGESKPALKNSAESGCCVVQ</sequence>
<proteinExistence type="predicted"/>
<reference evidence="4" key="1">
    <citation type="submission" date="2021-01" db="EMBL/GenBank/DDBJ databases">
        <authorList>
            <person name="Corre E."/>
            <person name="Pelletier E."/>
            <person name="Niang G."/>
            <person name="Scheremetjew M."/>
            <person name="Finn R."/>
            <person name="Kale V."/>
            <person name="Holt S."/>
            <person name="Cochrane G."/>
            <person name="Meng A."/>
            <person name="Brown T."/>
            <person name="Cohen L."/>
        </authorList>
    </citation>
    <scope>NUCLEOTIDE SEQUENCE</scope>
    <source>
        <strain evidence="4">SL-175</strain>
    </source>
</reference>
<dbReference type="InterPro" id="IPR011992">
    <property type="entry name" value="EF-hand-dom_pair"/>
</dbReference>
<feature type="compositionally biased region" description="Basic residues" evidence="2">
    <location>
        <begin position="18"/>
        <end position="28"/>
    </location>
</feature>
<dbReference type="GO" id="GO:0005509">
    <property type="term" value="F:calcium ion binding"/>
    <property type="evidence" value="ECO:0007669"/>
    <property type="project" value="InterPro"/>
</dbReference>
<organism evidence="4">
    <name type="scientific">Mantoniella antarctica</name>
    <dbReference type="NCBI Taxonomy" id="81844"/>
    <lineage>
        <taxon>Eukaryota</taxon>
        <taxon>Viridiplantae</taxon>
        <taxon>Chlorophyta</taxon>
        <taxon>Mamiellophyceae</taxon>
        <taxon>Mamiellales</taxon>
        <taxon>Mamiellaceae</taxon>
        <taxon>Mantoniella</taxon>
    </lineage>
</organism>
<dbReference type="EMBL" id="HBFC01037481">
    <property type="protein sequence ID" value="CAD8723074.1"/>
    <property type="molecule type" value="Transcribed_RNA"/>
</dbReference>
<name>A0A7S0XHM6_9CHLO</name>
<feature type="domain" description="EF-hand" evidence="3">
    <location>
        <begin position="114"/>
        <end position="149"/>
    </location>
</feature>
<feature type="region of interest" description="Disordered" evidence="2">
    <location>
        <begin position="201"/>
        <end position="225"/>
    </location>
</feature>
<protein>
    <recommendedName>
        <fullName evidence="3">EF-hand domain-containing protein</fullName>
    </recommendedName>
</protein>
<accession>A0A7S0XHM6</accession>
<dbReference type="SMART" id="SM00054">
    <property type="entry name" value="EFh"/>
    <property type="match status" value="3"/>
</dbReference>
<dbReference type="PROSITE" id="PS00018">
    <property type="entry name" value="EF_HAND_1"/>
    <property type="match status" value="2"/>
</dbReference>
<dbReference type="Gene3D" id="1.10.238.10">
    <property type="entry name" value="EF-hand"/>
    <property type="match status" value="2"/>
</dbReference>
<evidence type="ECO:0000256" key="1">
    <source>
        <dbReference type="ARBA" id="ARBA00022837"/>
    </source>
</evidence>
<dbReference type="PROSITE" id="PS50222">
    <property type="entry name" value="EF_HAND_2"/>
    <property type="match status" value="2"/>
</dbReference>
<dbReference type="InterPro" id="IPR002048">
    <property type="entry name" value="EF_hand_dom"/>
</dbReference>
<evidence type="ECO:0000313" key="4">
    <source>
        <dbReference type="EMBL" id="CAD8723074.1"/>
    </source>
</evidence>
<feature type="domain" description="EF-hand" evidence="3">
    <location>
        <begin position="34"/>
        <end position="69"/>
    </location>
</feature>
<dbReference type="SUPFAM" id="SSF47473">
    <property type="entry name" value="EF-hand"/>
    <property type="match status" value="1"/>
</dbReference>
<feature type="region of interest" description="Disordered" evidence="2">
    <location>
        <begin position="1"/>
        <end position="31"/>
    </location>
</feature>
<gene>
    <name evidence="4" type="ORF">MANT1106_LOCUS22290</name>
</gene>
<keyword evidence="1" id="KW-0106">Calcium</keyword>